<protein>
    <submittedName>
        <fullName evidence="1">Uncharacterized protein</fullName>
    </submittedName>
</protein>
<reference evidence="1 2" key="1">
    <citation type="submission" date="2020-01" db="EMBL/GenBank/DDBJ databases">
        <title>Genome sequence of Arachis hypogaea, cultivar Shitouqi.</title>
        <authorList>
            <person name="Zhuang W."/>
            <person name="Chen H."/>
            <person name="Varshney R."/>
            <person name="Wang D."/>
            <person name="Ming R."/>
        </authorList>
    </citation>
    <scope>NUCLEOTIDE SEQUENCE [LARGE SCALE GENOMIC DNA]</scope>
    <source>
        <tissue evidence="1">Young leaf</tissue>
    </source>
</reference>
<name>A0A6B9V8Y3_ARAHY</name>
<evidence type="ECO:0000313" key="2">
    <source>
        <dbReference type="Proteomes" id="UP000464620"/>
    </source>
</evidence>
<dbReference type="EMBL" id="CP031001">
    <property type="protein sequence ID" value="QHN77495.1"/>
    <property type="molecule type" value="Genomic_DNA"/>
</dbReference>
<proteinExistence type="predicted"/>
<accession>A0A6B9V8Y3</accession>
<dbReference type="AlphaFoldDB" id="A0A6B9V8Y3"/>
<organism evidence="1 2">
    <name type="scientific">Arachis hypogaea</name>
    <name type="common">Peanut</name>
    <dbReference type="NCBI Taxonomy" id="3818"/>
    <lineage>
        <taxon>Eukaryota</taxon>
        <taxon>Viridiplantae</taxon>
        <taxon>Streptophyta</taxon>
        <taxon>Embryophyta</taxon>
        <taxon>Tracheophyta</taxon>
        <taxon>Spermatophyta</taxon>
        <taxon>Magnoliopsida</taxon>
        <taxon>eudicotyledons</taxon>
        <taxon>Gunneridae</taxon>
        <taxon>Pentapetalae</taxon>
        <taxon>rosids</taxon>
        <taxon>fabids</taxon>
        <taxon>Fabales</taxon>
        <taxon>Fabaceae</taxon>
        <taxon>Papilionoideae</taxon>
        <taxon>50 kb inversion clade</taxon>
        <taxon>dalbergioids sensu lato</taxon>
        <taxon>Dalbergieae</taxon>
        <taxon>Pterocarpus clade</taxon>
        <taxon>Arachis</taxon>
    </lineage>
</organism>
<sequence length="61" mass="6455">MRSVAVRWTTKAAVAAGDGCVASSSGIPVTIATARYGSHGYHDFDDKQKTERVAGSGELWQ</sequence>
<gene>
    <name evidence="1" type="ORF">DS421_19g653180</name>
</gene>
<evidence type="ECO:0000313" key="1">
    <source>
        <dbReference type="EMBL" id="QHN77495.1"/>
    </source>
</evidence>
<dbReference type="Proteomes" id="UP000464620">
    <property type="component" value="Chromosome B09"/>
</dbReference>